<dbReference type="EMBL" id="CP061035">
    <property type="protein sequence ID" value="QQV78793.1"/>
    <property type="molecule type" value="Genomic_DNA"/>
</dbReference>
<dbReference type="InterPro" id="IPR013424">
    <property type="entry name" value="Ice-binding_C"/>
</dbReference>
<evidence type="ECO:0000313" key="3">
    <source>
        <dbReference type="EMBL" id="QQV78793.1"/>
    </source>
</evidence>
<proteinExistence type="predicted"/>
<reference evidence="4" key="1">
    <citation type="submission" date="2020-09" db="EMBL/GenBank/DDBJ databases">
        <title>Sphingomonas sp., a new species isolated from pork steak.</title>
        <authorList>
            <person name="Heidler von Heilborn D."/>
        </authorList>
    </citation>
    <scope>NUCLEOTIDE SEQUENCE [LARGE SCALE GENOMIC DNA]</scope>
</reference>
<evidence type="ECO:0000313" key="4">
    <source>
        <dbReference type="Proteomes" id="UP000595894"/>
    </source>
</evidence>
<dbReference type="Proteomes" id="UP000595894">
    <property type="component" value="Chromosome"/>
</dbReference>
<evidence type="ECO:0000259" key="2">
    <source>
        <dbReference type="Pfam" id="PF07589"/>
    </source>
</evidence>
<dbReference type="Pfam" id="PF07589">
    <property type="entry name" value="PEP-CTERM"/>
    <property type="match status" value="1"/>
</dbReference>
<accession>A0A974S5K4</accession>
<name>A0A974S5K4_9SPHN</name>
<sequence>MPAQAGRTAIDQRNNPDGTTTPTSVTVSGYCDIQGDDCGAGRSLGYRVSFDGGANFFSNVIVHGNGLLTFGQAVDFETPVGNDGETLSSLIYQDINPALGDYQRTLISAGQNNSIDYQNQGGPAFNQSASLNVVNQIVTAEWFFCASPQNCRLNPYQLTLTPTANGLSGRFTGGFDQSAVVNGRAFEVGSTFTIPALFEGVTAAVPEPASWALMIVGFGAVGAQLRRRPSKAQPALA</sequence>
<organism evidence="3 4">
    <name type="scientific">Sphingomonas aliaeris</name>
    <dbReference type="NCBI Taxonomy" id="2759526"/>
    <lineage>
        <taxon>Bacteria</taxon>
        <taxon>Pseudomonadati</taxon>
        <taxon>Pseudomonadota</taxon>
        <taxon>Alphaproteobacteria</taxon>
        <taxon>Sphingomonadales</taxon>
        <taxon>Sphingomonadaceae</taxon>
        <taxon>Sphingomonas</taxon>
    </lineage>
</organism>
<gene>
    <name evidence="3" type="ORF">H5J25_02530</name>
</gene>
<protein>
    <submittedName>
        <fullName evidence="3">PEP-CTERM sorting domain-containing protein</fullName>
    </submittedName>
</protein>
<dbReference type="NCBIfam" id="TIGR02595">
    <property type="entry name" value="PEP_CTERM"/>
    <property type="match status" value="1"/>
</dbReference>
<dbReference type="KEGG" id="sari:H5J25_02530"/>
<dbReference type="AlphaFoldDB" id="A0A974S5K4"/>
<keyword evidence="4" id="KW-1185">Reference proteome</keyword>
<feature type="domain" description="Ice-binding protein C-terminal" evidence="2">
    <location>
        <begin position="204"/>
        <end position="228"/>
    </location>
</feature>
<feature type="region of interest" description="Disordered" evidence="1">
    <location>
        <begin position="1"/>
        <end position="23"/>
    </location>
</feature>
<evidence type="ECO:0000256" key="1">
    <source>
        <dbReference type="SAM" id="MobiDB-lite"/>
    </source>
</evidence>
<dbReference type="NCBIfam" id="NF035944">
    <property type="entry name" value="PEPxxWA-CTERM"/>
    <property type="match status" value="1"/>
</dbReference>